<comment type="caution">
    <text evidence="1">The sequence shown here is derived from an EMBL/GenBank/DDBJ whole genome shotgun (WGS) entry which is preliminary data.</text>
</comment>
<dbReference type="eggNOG" id="arCOG05713">
    <property type="taxonomic scope" value="Archaea"/>
</dbReference>
<keyword evidence="2" id="KW-1185">Reference proteome</keyword>
<gene>
    <name evidence="1" type="ORF">C493_06994</name>
</gene>
<name>L9X9L5_9EURY</name>
<evidence type="ECO:0000313" key="1">
    <source>
        <dbReference type="EMBL" id="ELY58302.1"/>
    </source>
</evidence>
<dbReference type="EMBL" id="AOHZ01000035">
    <property type="protein sequence ID" value="ELY58302.1"/>
    <property type="molecule type" value="Genomic_DNA"/>
</dbReference>
<dbReference type="Proteomes" id="UP000011602">
    <property type="component" value="Unassembled WGS sequence"/>
</dbReference>
<dbReference type="STRING" id="1227499.C493_06994"/>
<accession>L9X9L5</accession>
<organism evidence="1 2">
    <name type="scientific">Natronolimnohabitans innermongolicus JCM 12255</name>
    <dbReference type="NCBI Taxonomy" id="1227499"/>
    <lineage>
        <taxon>Archaea</taxon>
        <taxon>Methanobacteriati</taxon>
        <taxon>Methanobacteriota</taxon>
        <taxon>Stenosarchaea group</taxon>
        <taxon>Halobacteria</taxon>
        <taxon>Halobacteriales</taxon>
        <taxon>Natrialbaceae</taxon>
        <taxon>Natronolimnohabitans</taxon>
    </lineage>
</organism>
<protein>
    <submittedName>
        <fullName evidence="1">Uncharacterized protein</fullName>
    </submittedName>
</protein>
<dbReference type="AlphaFoldDB" id="L9X9L5"/>
<sequence>MTPLMPLDTYQDYQVDDLAVDDETLAYLENRVWTLKEVVNSEYNGGIEEFEEGPPTLKNGVFNPGGWVGEFVEGVSVSPRHLSDDQFKQIVADVQDWTEVIGPETIAASLQFSPDLLLDQKARLSPYSRALETLTEQVLSHRLPVRVENELERHLSPRGQIDVLRTAQEKARRSQQVVSRRTRFHLDSLPNLLLVRFHVAVASELARIIDTHEHYEQVLANRLAYHRSVLERSPFDRLIDQSLETTLSSPEVIDEARSQAGTDFQHIIDLWEGFLRNVNLELALSADFNSALKPMSKTYELWVLRHLLEVTSELAGDSGIAHPIQGEYHIGEYVVHYNQKPSKPTGGRFGEEVTTPFTSRYFEPNLGRSVGEPDFAISYEGETIWIGDAKFKSSPDLDDVRQVLSYAVDLIPASRGGAASLLYANSACIRTGGPVQDYQLYSEPFHPNHLIDSQNRLQESIQAAVNRTTA</sequence>
<proteinExistence type="predicted"/>
<reference evidence="1 2" key="1">
    <citation type="journal article" date="2014" name="PLoS Genet.">
        <title>Phylogenetically driven sequencing of extremely halophilic archaea reveals strategies for static and dynamic osmo-response.</title>
        <authorList>
            <person name="Becker E.A."/>
            <person name="Seitzer P.M."/>
            <person name="Tritt A."/>
            <person name="Larsen D."/>
            <person name="Krusor M."/>
            <person name="Yao A.I."/>
            <person name="Wu D."/>
            <person name="Madern D."/>
            <person name="Eisen J.A."/>
            <person name="Darling A.E."/>
            <person name="Facciotti M.T."/>
        </authorList>
    </citation>
    <scope>NUCLEOTIDE SEQUENCE [LARGE SCALE GENOMIC DNA]</scope>
    <source>
        <strain evidence="1 2">JCM 12255</strain>
    </source>
</reference>
<evidence type="ECO:0000313" key="2">
    <source>
        <dbReference type="Proteomes" id="UP000011602"/>
    </source>
</evidence>